<feature type="coiled-coil region" evidence="1">
    <location>
        <begin position="22"/>
        <end position="73"/>
    </location>
</feature>
<evidence type="ECO:0000256" key="1">
    <source>
        <dbReference type="SAM" id="Coils"/>
    </source>
</evidence>
<name>A0A6J5P8F9_9CAUD</name>
<organism evidence="2">
    <name type="scientific">uncultured Caudovirales phage</name>
    <dbReference type="NCBI Taxonomy" id="2100421"/>
    <lineage>
        <taxon>Viruses</taxon>
        <taxon>Duplodnaviria</taxon>
        <taxon>Heunggongvirae</taxon>
        <taxon>Uroviricota</taxon>
        <taxon>Caudoviricetes</taxon>
        <taxon>Peduoviridae</taxon>
        <taxon>Maltschvirus</taxon>
        <taxon>Maltschvirus maltsch</taxon>
    </lineage>
</organism>
<dbReference type="EMBL" id="LR796806">
    <property type="protein sequence ID" value="CAB4167813.1"/>
    <property type="molecule type" value="Genomic_DNA"/>
</dbReference>
<reference evidence="2" key="1">
    <citation type="submission" date="2020-04" db="EMBL/GenBank/DDBJ databases">
        <authorList>
            <person name="Chiriac C."/>
            <person name="Salcher M."/>
            <person name="Ghai R."/>
            <person name="Kavagutti S V."/>
        </authorList>
    </citation>
    <scope>NUCLEOTIDE SEQUENCE</scope>
</reference>
<proteinExistence type="predicted"/>
<evidence type="ECO:0000313" key="2">
    <source>
        <dbReference type="EMBL" id="CAB4167813.1"/>
    </source>
</evidence>
<protein>
    <submittedName>
        <fullName evidence="2">Uncharacterized protein</fullName>
    </submittedName>
</protein>
<gene>
    <name evidence="2" type="ORF">UFOVP858_65</name>
</gene>
<accession>A0A6J5P8F9</accession>
<sequence>MTPEMLWSAVLSGTLAFFAWVLRTHAEEVKRLQILLNRTREDYATKADLHSDINRVLSRLDLMEKKIDRLIEKGIK</sequence>
<keyword evidence="1" id="KW-0175">Coiled coil</keyword>